<feature type="transmembrane region" description="Helical" evidence="1">
    <location>
        <begin position="52"/>
        <end position="72"/>
    </location>
</feature>
<reference evidence="2 3" key="1">
    <citation type="submission" date="2019-09" db="EMBL/GenBank/DDBJ databases">
        <title>Genome sequencing of strain KACC 19322.</title>
        <authorList>
            <person name="Heo J."/>
            <person name="Kim S.-J."/>
            <person name="Kim J.-S."/>
            <person name="Hong S.-B."/>
            <person name="Kwon S.-W."/>
        </authorList>
    </citation>
    <scope>NUCLEOTIDE SEQUENCE [LARGE SCALE GENOMIC DNA]</scope>
    <source>
        <strain evidence="2 3">KACC 19322</strain>
    </source>
</reference>
<keyword evidence="1" id="KW-1133">Transmembrane helix</keyword>
<keyword evidence="1" id="KW-0472">Membrane</keyword>
<gene>
    <name evidence="2" type="ORF">FLP23_05880</name>
</gene>
<dbReference type="Proteomes" id="UP000322159">
    <property type="component" value="Chromosome"/>
</dbReference>
<accession>A0A5C1Y6Z6</accession>
<dbReference type="AlphaFoldDB" id="A0A5C1Y6Z6"/>
<sequence length="74" mass="8624">MPGWFLLPLLLGLLLTAWGLILPRMQWRWLGYWGAPPEEDRNPASFYRNLRFVNLAGLIALGLCTIFFFGTVRW</sequence>
<evidence type="ECO:0000256" key="1">
    <source>
        <dbReference type="SAM" id="Phobius"/>
    </source>
</evidence>
<evidence type="ECO:0000313" key="3">
    <source>
        <dbReference type="Proteomes" id="UP000322159"/>
    </source>
</evidence>
<keyword evidence="1" id="KW-0812">Transmembrane</keyword>
<protein>
    <submittedName>
        <fullName evidence="2">Uncharacterized protein</fullName>
    </submittedName>
</protein>
<organism evidence="2 3">
    <name type="scientific">Protaetiibacter larvae</name>
    <dbReference type="NCBI Taxonomy" id="2592654"/>
    <lineage>
        <taxon>Bacteria</taxon>
        <taxon>Bacillati</taxon>
        <taxon>Actinomycetota</taxon>
        <taxon>Actinomycetes</taxon>
        <taxon>Micrococcales</taxon>
        <taxon>Microbacteriaceae</taxon>
        <taxon>Protaetiibacter</taxon>
    </lineage>
</organism>
<dbReference type="OrthoDB" id="9912667at2"/>
<dbReference type="EMBL" id="CP043504">
    <property type="protein sequence ID" value="QEO09576.1"/>
    <property type="molecule type" value="Genomic_DNA"/>
</dbReference>
<evidence type="ECO:0000313" key="2">
    <source>
        <dbReference type="EMBL" id="QEO09576.1"/>
    </source>
</evidence>
<dbReference type="KEGG" id="lyk:FLP23_05880"/>
<name>A0A5C1Y6Z6_9MICO</name>
<dbReference type="RefSeq" id="WP_149324997.1">
    <property type="nucleotide sequence ID" value="NZ_CP043504.1"/>
</dbReference>
<keyword evidence="3" id="KW-1185">Reference proteome</keyword>
<proteinExistence type="predicted"/>